<dbReference type="Proteomes" id="UP000325577">
    <property type="component" value="Linkage Group LG4"/>
</dbReference>
<dbReference type="EMBL" id="CM018047">
    <property type="protein sequence ID" value="KAA8524048.1"/>
    <property type="molecule type" value="Genomic_DNA"/>
</dbReference>
<evidence type="ECO:0000313" key="3">
    <source>
        <dbReference type="Proteomes" id="UP000325577"/>
    </source>
</evidence>
<keyword evidence="1" id="KW-0472">Membrane</keyword>
<dbReference type="AlphaFoldDB" id="A0A5J5A232"/>
<reference evidence="2 3" key="1">
    <citation type="submission" date="2019-09" db="EMBL/GenBank/DDBJ databases">
        <title>A chromosome-level genome assembly of the Chinese tupelo Nyssa sinensis.</title>
        <authorList>
            <person name="Yang X."/>
            <person name="Kang M."/>
            <person name="Yang Y."/>
            <person name="Xiong H."/>
            <person name="Wang M."/>
            <person name="Zhang Z."/>
            <person name="Wang Z."/>
            <person name="Wu H."/>
            <person name="Ma T."/>
            <person name="Liu J."/>
            <person name="Xi Z."/>
        </authorList>
    </citation>
    <scope>NUCLEOTIDE SEQUENCE [LARGE SCALE GENOMIC DNA]</scope>
    <source>
        <strain evidence="2">J267</strain>
        <tissue evidence="2">Leaf</tissue>
    </source>
</reference>
<evidence type="ECO:0000313" key="2">
    <source>
        <dbReference type="EMBL" id="KAA8524048.1"/>
    </source>
</evidence>
<organism evidence="2 3">
    <name type="scientific">Nyssa sinensis</name>
    <dbReference type="NCBI Taxonomy" id="561372"/>
    <lineage>
        <taxon>Eukaryota</taxon>
        <taxon>Viridiplantae</taxon>
        <taxon>Streptophyta</taxon>
        <taxon>Embryophyta</taxon>
        <taxon>Tracheophyta</taxon>
        <taxon>Spermatophyta</taxon>
        <taxon>Magnoliopsida</taxon>
        <taxon>eudicotyledons</taxon>
        <taxon>Gunneridae</taxon>
        <taxon>Pentapetalae</taxon>
        <taxon>asterids</taxon>
        <taxon>Cornales</taxon>
        <taxon>Nyssaceae</taxon>
        <taxon>Nyssa</taxon>
    </lineage>
</organism>
<keyword evidence="1" id="KW-1133">Transmembrane helix</keyword>
<accession>A0A5J5A232</accession>
<keyword evidence="1" id="KW-0812">Transmembrane</keyword>
<sequence>MQDAIGHSIVAPLRDDAAGAIPAPSAPFASVAPGPSLFVALIVHALTVHAVVATCALSVAVLALGAAAHALTPFIATYVLALFSDVAPVVLAPNFYDLAIAFPQDVGVDPG</sequence>
<gene>
    <name evidence="2" type="ORF">F0562_010521</name>
</gene>
<protein>
    <submittedName>
        <fullName evidence="2">Uncharacterized protein</fullName>
    </submittedName>
</protein>
<feature type="transmembrane region" description="Helical" evidence="1">
    <location>
        <begin position="37"/>
        <end position="63"/>
    </location>
</feature>
<proteinExistence type="predicted"/>
<keyword evidence="3" id="KW-1185">Reference proteome</keyword>
<name>A0A5J5A232_9ASTE</name>
<evidence type="ECO:0000256" key="1">
    <source>
        <dbReference type="SAM" id="Phobius"/>
    </source>
</evidence>